<dbReference type="PANTHER" id="PTHR43581">
    <property type="entry name" value="ATP/GTP PHOSPHATASE"/>
    <property type="match status" value="1"/>
</dbReference>
<proteinExistence type="predicted"/>
<evidence type="ECO:0000313" key="8">
    <source>
        <dbReference type="Proteomes" id="UP000470952"/>
    </source>
</evidence>
<keyword evidence="5" id="KW-0547">Nucleotide-binding</keyword>
<evidence type="ECO:0000259" key="1">
    <source>
        <dbReference type="Pfam" id="PF13175"/>
    </source>
</evidence>
<evidence type="ECO:0000313" key="6">
    <source>
        <dbReference type="Proteomes" id="UP000437380"/>
    </source>
</evidence>
<dbReference type="SUPFAM" id="SSF52540">
    <property type="entry name" value="P-loop containing nucleoside triphosphate hydrolases"/>
    <property type="match status" value="1"/>
</dbReference>
<dbReference type="EMBL" id="WDAG01000054">
    <property type="protein sequence ID" value="KAB6653653.1"/>
    <property type="molecule type" value="Genomic_DNA"/>
</dbReference>
<evidence type="ECO:0000313" key="7">
    <source>
        <dbReference type="Proteomes" id="UP000470777"/>
    </source>
</evidence>
<dbReference type="Proteomes" id="UP000470952">
    <property type="component" value="Unassembled WGS sequence"/>
</dbReference>
<evidence type="ECO:0000313" key="3">
    <source>
        <dbReference type="EMBL" id="KAB6685955.1"/>
    </source>
</evidence>
<dbReference type="Pfam" id="PF13175">
    <property type="entry name" value="AAA_15"/>
    <property type="match status" value="1"/>
</dbReference>
<dbReference type="EMBL" id="WCZV01000050">
    <property type="protein sequence ID" value="KAB6695487.1"/>
    <property type="molecule type" value="Genomic_DNA"/>
</dbReference>
<protein>
    <submittedName>
        <fullName evidence="3">AAA family ATPase</fullName>
    </submittedName>
    <submittedName>
        <fullName evidence="5">ATP-binding protein</fullName>
    </submittedName>
</protein>
<evidence type="ECO:0000313" key="5">
    <source>
        <dbReference type="EMBL" id="MCB7280912.1"/>
    </source>
</evidence>
<dbReference type="EMBL" id="WCZY01000052">
    <property type="protein sequence ID" value="KAB6685955.1"/>
    <property type="molecule type" value="Genomic_DNA"/>
</dbReference>
<evidence type="ECO:0000313" key="4">
    <source>
        <dbReference type="EMBL" id="KAB6695487.1"/>
    </source>
</evidence>
<dbReference type="PANTHER" id="PTHR43581:SF4">
    <property type="entry name" value="ATP_GTP PHOSPHATASE"/>
    <property type="match status" value="1"/>
</dbReference>
<dbReference type="InterPro" id="IPR027417">
    <property type="entry name" value="P-loop_NTPase"/>
</dbReference>
<dbReference type="InterPro" id="IPR041685">
    <property type="entry name" value="AAA_GajA/Old/RecF-like"/>
</dbReference>
<accession>A0A6I1BGS3</accession>
<dbReference type="Proteomes" id="UP001199363">
    <property type="component" value="Unassembled WGS sequence"/>
</dbReference>
<feature type="domain" description="Endonuclease GajA/Old nuclease/RecF-like AAA" evidence="1">
    <location>
        <begin position="1"/>
        <end position="371"/>
    </location>
</feature>
<dbReference type="RefSeq" id="WP_117814903.1">
    <property type="nucleotide sequence ID" value="NZ_JAHOOU010000020.1"/>
</dbReference>
<sequence length="655" mass="75856">MIIGVILRNFKTYKNINYIPLSNGESFSGFIGANGIGKSSILEALDCFFNNRIWNVNVNRTSSGEESCYIVPIFCIEKDKIVKTEIKSLAEAYSNIIWSLMTSSLTPTFINANFKEFVEQIKKNLPPYATINSHYLLPLGEIDKDHRATHSIFRGETLLNSLNFPSSEMSTEKKYEYLAQKYLIPLKEYIKEAYNYIYIPKDIEPERVTRFETQEIQTLLGEKLENIVAKFITQKQIQDISNGLKGFINNLSNSLPSYKFRAASSYQPNLKPSTIYSLIIRDFFSVRELHKEGIADSEKDLSIKFLSSGEKQQAILSLVHNIIANYRDDSSSLILAIDEPESSLHISACYEQFEKLYQISTKCSQVLFTSHWYGFIPSMTSGNIINIVFHSDKHQCLMFDISRYREEIKIKEKEYRSEYRYGLPLDIMLKSSNDFIQSILSSIITEIPYNWLICEGSSEQFYFKYYFNDEIQNNRLRVVPVGGAKEIKKIYNHLAISYDELKEKIKGIVILLMDTDEQLLEFETKDYPKLHCYRIVNVNKAGSKTTEFVQVSSNPKAPKTEIEDILNGKIFNDVLKDFKEEYPELLDFVVDQEKPELPSYFAMDLSPSQNDKLTQFFDNKPDNKVRFAQKYIEKAKVSEKTVPNWVSFLKEKLQQ</sequence>
<dbReference type="Proteomes" id="UP000470777">
    <property type="component" value="Unassembled WGS sequence"/>
</dbReference>
<reference evidence="5" key="2">
    <citation type="submission" date="2021-10" db="EMBL/GenBank/DDBJ databases">
        <title>Collection of gut derived symbiotic bacterial strains cultured from healthy donors.</title>
        <authorList>
            <person name="Lin H."/>
            <person name="Littmann E."/>
            <person name="Kohout C."/>
            <person name="Pamer E.G."/>
        </authorList>
    </citation>
    <scope>NUCLEOTIDE SEQUENCE</scope>
    <source>
        <strain evidence="5">DFI.1.167</strain>
    </source>
</reference>
<name>A0A6I1BGS3_PHOVU</name>
<dbReference type="Gene3D" id="3.40.50.300">
    <property type="entry name" value="P-loop containing nucleotide triphosphate hydrolases"/>
    <property type="match status" value="1"/>
</dbReference>
<gene>
    <name evidence="4" type="ORF">GAY17_22235</name>
    <name evidence="2" type="ORF">GAZ76_22665</name>
    <name evidence="3" type="ORF">GAZ92_22400</name>
    <name evidence="5" type="ORF">LI282_07660</name>
</gene>
<organism evidence="3 7">
    <name type="scientific">Phocaeicola vulgatus</name>
    <name type="common">Bacteroides vulgatus</name>
    <dbReference type="NCBI Taxonomy" id="821"/>
    <lineage>
        <taxon>Bacteria</taxon>
        <taxon>Pseudomonadati</taxon>
        <taxon>Bacteroidota</taxon>
        <taxon>Bacteroidia</taxon>
        <taxon>Bacteroidales</taxon>
        <taxon>Bacteroidaceae</taxon>
        <taxon>Phocaeicola</taxon>
    </lineage>
</organism>
<evidence type="ECO:0000313" key="2">
    <source>
        <dbReference type="EMBL" id="KAB6653653.1"/>
    </source>
</evidence>
<dbReference type="Proteomes" id="UP000437380">
    <property type="component" value="Unassembled WGS sequence"/>
</dbReference>
<keyword evidence="5" id="KW-0067">ATP-binding</keyword>
<dbReference type="AlphaFoldDB" id="A0A6I1BGS3"/>
<dbReference type="GO" id="GO:0005524">
    <property type="term" value="F:ATP binding"/>
    <property type="evidence" value="ECO:0007669"/>
    <property type="project" value="UniProtKB-KW"/>
</dbReference>
<dbReference type="InterPro" id="IPR051396">
    <property type="entry name" value="Bact_Antivir_Def_Nuclease"/>
</dbReference>
<comment type="caution">
    <text evidence="3">The sequence shown here is derived from an EMBL/GenBank/DDBJ whole genome shotgun (WGS) entry which is preliminary data.</text>
</comment>
<dbReference type="EMBL" id="JAJCQG010000019">
    <property type="protein sequence ID" value="MCB7280912.1"/>
    <property type="molecule type" value="Genomic_DNA"/>
</dbReference>
<reference evidence="6 7" key="1">
    <citation type="journal article" date="2019" name="Nat. Med.">
        <title>A library of human gut bacterial isolates paired with longitudinal multiomics data enables mechanistic microbiome research.</title>
        <authorList>
            <person name="Poyet M."/>
            <person name="Groussin M."/>
            <person name="Gibbons S.M."/>
            <person name="Avila-Pacheco J."/>
            <person name="Jiang X."/>
            <person name="Kearney S.M."/>
            <person name="Perrotta A.R."/>
            <person name="Berdy B."/>
            <person name="Zhao S."/>
            <person name="Lieberman T.D."/>
            <person name="Swanson P.K."/>
            <person name="Smith M."/>
            <person name="Roesemann S."/>
            <person name="Alexander J.E."/>
            <person name="Rich S.A."/>
            <person name="Livny J."/>
            <person name="Vlamakis H."/>
            <person name="Clish C."/>
            <person name="Bullock K."/>
            <person name="Deik A."/>
            <person name="Scott J."/>
            <person name="Pierce K.A."/>
            <person name="Xavier R.J."/>
            <person name="Alm E.J."/>
        </authorList>
    </citation>
    <scope>NUCLEOTIDE SEQUENCE [LARGE SCALE GENOMIC DNA]</scope>
    <source>
        <strain evidence="4 6">BIOML-A82</strain>
        <strain evidence="3 7">BIOML-A85</strain>
        <strain evidence="2 8">BIOML-A93</strain>
    </source>
</reference>